<dbReference type="Gene3D" id="3.10.28.10">
    <property type="entry name" value="Homing endonucleases"/>
    <property type="match status" value="1"/>
</dbReference>
<dbReference type="PROSITE" id="PS51900">
    <property type="entry name" value="CB"/>
    <property type="match status" value="1"/>
</dbReference>
<evidence type="ECO:0000256" key="7">
    <source>
        <dbReference type="PROSITE-ProRule" id="PRU01248"/>
    </source>
</evidence>
<evidence type="ECO:0000256" key="2">
    <source>
        <dbReference type="ARBA" id="ARBA00022813"/>
    </source>
</evidence>
<dbReference type="PROSITE" id="PS51898">
    <property type="entry name" value="TYR_RECOMBINASE"/>
    <property type="match status" value="2"/>
</dbReference>
<dbReference type="Gene3D" id="1.10.443.10">
    <property type="entry name" value="Intergrase catalytic core"/>
    <property type="match status" value="2"/>
</dbReference>
<dbReference type="SMART" id="SM00305">
    <property type="entry name" value="HintC"/>
    <property type="match status" value="1"/>
</dbReference>
<dbReference type="SUPFAM" id="SSF56349">
    <property type="entry name" value="DNA breaking-rejoining enzymes"/>
    <property type="match status" value="2"/>
</dbReference>
<evidence type="ECO:0000259" key="8">
    <source>
        <dbReference type="PROSITE" id="PS50819"/>
    </source>
</evidence>
<dbReference type="PROSITE" id="PS50818">
    <property type="entry name" value="INTEIN_C_TER"/>
    <property type="match status" value="1"/>
</dbReference>
<reference evidence="11 12" key="1">
    <citation type="journal article" date="2016" name="Nat. Commun.">
        <title>Thousands of microbial genomes shed light on interconnected biogeochemical processes in an aquifer system.</title>
        <authorList>
            <person name="Anantharaman K."/>
            <person name="Brown C.T."/>
            <person name="Hug L.A."/>
            <person name="Sharon I."/>
            <person name="Castelle C.J."/>
            <person name="Probst A.J."/>
            <person name="Thomas B.C."/>
            <person name="Singh A."/>
            <person name="Wilkins M.J."/>
            <person name="Karaoz U."/>
            <person name="Brodie E.L."/>
            <person name="Williams K.H."/>
            <person name="Hubbard S.S."/>
            <person name="Banfield J.F."/>
        </authorList>
    </citation>
    <scope>NUCLEOTIDE SEQUENCE [LARGE SCALE GENOMIC DNA]</scope>
</reference>
<dbReference type="InterPro" id="IPR004107">
    <property type="entry name" value="Integrase_SAM-like_N"/>
</dbReference>
<dbReference type="SUPFAM" id="SSF51294">
    <property type="entry name" value="Hedgehog/intein (Hint) domain"/>
    <property type="match status" value="1"/>
</dbReference>
<dbReference type="InterPro" id="IPR011010">
    <property type="entry name" value="DNA_brk_join_enz"/>
</dbReference>
<dbReference type="SMART" id="SM00306">
    <property type="entry name" value="HintN"/>
    <property type="match status" value="1"/>
</dbReference>
<accession>A0A1F8AQW9</accession>
<dbReference type="InterPro" id="IPR006141">
    <property type="entry name" value="Intein_N"/>
</dbReference>
<feature type="domain" description="DOD-type homing endonuclease" evidence="8">
    <location>
        <begin position="381"/>
        <end position="513"/>
    </location>
</feature>
<sequence>MADTAPASKSEIGKKIEEFLDYLQVERGASPLTIRNYRHYLNRFIGWLGVEHIHQGLTDINSEIVRRFRVHLSGLPDGKGGTIGRKTQGYHAIALRSFLKWLIKNDYKVLAPEKIDLPKIPERQVKFLSGDQVDRLLNSPSLSTIQGKRDKAILEVFFSTGLRVSELVKLDRDKIDLDRREFGIVGKGGRARVVFLSTRAAEWLHKYLGERRDHYKPLFIRHKGKVEPTTPDEKMRLTPRSVQRMIKKYARKIKLPVDATPHVLRHCLHPETRIFTANPGIVSARKLYFSQEDSVLGMDFSKGEVRGAKVVGKESHISSLYSIWADGYELICSPNHRLFTLNENGLCEVFVKQLKLGDYVMAVKKIDLIGKKYLNPFLSRLVGYILGDGVISRARRGVIIHDKDRKILEFYKKIILTCLGGKARIEKNPSSNSFRLNFYSDQFVNFLIEIGCGGLAKDKRVPTPVLNSSEEEIVSFIAGIYDAEGNSFHDPRIFSSSKEFLKDIQMMLLRLGIDAHLLERDRSVTLPQGREFKHKFYTLQILGKKDQDLFLKLIPTLKAKTLNADSKGQEEKLPVQKILGEIFSELEKDGKVGFRYALALNEKIKSNRYFNAMVPLRSTVAKFIRQIERFNYHGQKLKILKNIYNAENTKWLKVKKIKRLPSPRYSVFDFTVSPTQNLITDGFVSHNSFATDLLMAGADLRSVQEMLGHKNVSTTQIYTHVTNKQLRDIHSAFHGKGGN</sequence>
<evidence type="ECO:0000259" key="10">
    <source>
        <dbReference type="PROSITE" id="PS51900"/>
    </source>
</evidence>
<evidence type="ECO:0000313" key="11">
    <source>
        <dbReference type="EMBL" id="OGM54030.1"/>
    </source>
</evidence>
<evidence type="ECO:0008006" key="13">
    <source>
        <dbReference type="Google" id="ProtNLM"/>
    </source>
</evidence>
<comment type="caution">
    <text evidence="11">The sequence shown here is derived from an EMBL/GenBank/DDBJ whole genome shotgun (WGS) entry which is preliminary data.</text>
</comment>
<keyword evidence="4" id="KW-0651">Protein splicing</keyword>
<dbReference type="CDD" id="cd00081">
    <property type="entry name" value="Hint"/>
    <property type="match status" value="1"/>
</dbReference>
<evidence type="ECO:0000313" key="12">
    <source>
        <dbReference type="Proteomes" id="UP000177794"/>
    </source>
</evidence>
<dbReference type="GO" id="GO:0015074">
    <property type="term" value="P:DNA integration"/>
    <property type="evidence" value="ECO:0007669"/>
    <property type="project" value="UniProtKB-KW"/>
</dbReference>
<evidence type="ECO:0000256" key="3">
    <source>
        <dbReference type="ARBA" id="ARBA00022908"/>
    </source>
</evidence>
<feature type="domain" description="Core-binding (CB)" evidence="10">
    <location>
        <begin position="10"/>
        <end position="103"/>
    </location>
</feature>
<dbReference type="InterPro" id="IPR003586">
    <property type="entry name" value="Hint_dom_C"/>
</dbReference>
<dbReference type="InterPro" id="IPR004042">
    <property type="entry name" value="Intein_endonuc_central"/>
</dbReference>
<proteinExistence type="inferred from homology"/>
<dbReference type="Gene3D" id="1.10.150.130">
    <property type="match status" value="1"/>
</dbReference>
<keyword evidence="2" id="KW-0068">Autocatalytic cleavage</keyword>
<dbReference type="NCBIfam" id="TIGR01443">
    <property type="entry name" value="intein_Cterm"/>
    <property type="match status" value="1"/>
</dbReference>
<dbReference type="AlphaFoldDB" id="A0A1F8AQW9"/>
<dbReference type="InterPro" id="IPR004860">
    <property type="entry name" value="LAGLIDADG_dom"/>
</dbReference>
<dbReference type="InterPro" id="IPR027434">
    <property type="entry name" value="Homing_endonucl"/>
</dbReference>
<dbReference type="InterPro" id="IPR006142">
    <property type="entry name" value="INTEIN"/>
</dbReference>
<dbReference type="SUPFAM" id="SSF55608">
    <property type="entry name" value="Homing endonucleases"/>
    <property type="match status" value="2"/>
</dbReference>
<dbReference type="InterPro" id="IPR050090">
    <property type="entry name" value="Tyrosine_recombinase_XerCD"/>
</dbReference>
<dbReference type="InterPro" id="IPR010998">
    <property type="entry name" value="Integrase_recombinase_N"/>
</dbReference>
<dbReference type="InterPro" id="IPR013762">
    <property type="entry name" value="Integrase-like_cat_sf"/>
</dbReference>
<feature type="domain" description="Tyr recombinase" evidence="9">
    <location>
        <begin position="123"/>
        <end position="312"/>
    </location>
</feature>
<evidence type="ECO:0000256" key="4">
    <source>
        <dbReference type="ARBA" id="ARBA00023000"/>
    </source>
</evidence>
<dbReference type="Gene3D" id="2.170.16.10">
    <property type="entry name" value="Hedgehog/Intein (Hint) domain"/>
    <property type="match status" value="2"/>
</dbReference>
<dbReference type="InterPro" id="IPR002104">
    <property type="entry name" value="Integrase_catalytic"/>
</dbReference>
<evidence type="ECO:0000259" key="9">
    <source>
        <dbReference type="PROSITE" id="PS51898"/>
    </source>
</evidence>
<keyword evidence="6" id="KW-0233">DNA recombination</keyword>
<dbReference type="PROSITE" id="PS50819">
    <property type="entry name" value="INTEIN_ENDONUCLEASE"/>
    <property type="match status" value="1"/>
</dbReference>
<dbReference type="EMBL" id="MGGX01000041">
    <property type="protein sequence ID" value="OGM54030.1"/>
    <property type="molecule type" value="Genomic_DNA"/>
</dbReference>
<dbReference type="InterPro" id="IPR036844">
    <property type="entry name" value="Hint_dom_sf"/>
</dbReference>
<dbReference type="InterPro" id="IPR044068">
    <property type="entry name" value="CB"/>
</dbReference>
<evidence type="ECO:0000256" key="6">
    <source>
        <dbReference type="ARBA" id="ARBA00023172"/>
    </source>
</evidence>
<name>A0A1F8AQW9_9BACT</name>
<dbReference type="PRINTS" id="PR00379">
    <property type="entry name" value="INTEIN"/>
</dbReference>
<dbReference type="GO" id="GO:0004519">
    <property type="term" value="F:endonuclease activity"/>
    <property type="evidence" value="ECO:0007669"/>
    <property type="project" value="InterPro"/>
</dbReference>
<keyword evidence="5 7" id="KW-0238">DNA-binding</keyword>
<dbReference type="PANTHER" id="PTHR30349">
    <property type="entry name" value="PHAGE INTEGRASE-RELATED"/>
    <property type="match status" value="1"/>
</dbReference>
<dbReference type="GO" id="GO:0006310">
    <property type="term" value="P:DNA recombination"/>
    <property type="evidence" value="ECO:0007669"/>
    <property type="project" value="UniProtKB-KW"/>
</dbReference>
<dbReference type="STRING" id="1802511.A3E15_03340"/>
<dbReference type="Pfam" id="PF00589">
    <property type="entry name" value="Phage_integrase"/>
    <property type="match status" value="2"/>
</dbReference>
<dbReference type="Pfam" id="PF14890">
    <property type="entry name" value="Intein_splicing"/>
    <property type="match status" value="1"/>
</dbReference>
<keyword evidence="3" id="KW-0229">DNA integration</keyword>
<dbReference type="InterPro" id="IPR030934">
    <property type="entry name" value="Intein_C"/>
</dbReference>
<dbReference type="PANTHER" id="PTHR30349:SF41">
    <property type="entry name" value="INTEGRASE_RECOMBINASE PROTEIN MJ0367-RELATED"/>
    <property type="match status" value="1"/>
</dbReference>
<dbReference type="Proteomes" id="UP000177794">
    <property type="component" value="Unassembled WGS sequence"/>
</dbReference>
<feature type="domain" description="Tyr recombinase" evidence="9">
    <location>
        <begin position="489"/>
        <end position="731"/>
    </location>
</feature>
<protein>
    <recommendedName>
        <fullName evidence="13">Tyrosine recombinase XerC</fullName>
    </recommendedName>
</protein>
<evidence type="ECO:0000256" key="5">
    <source>
        <dbReference type="ARBA" id="ARBA00023125"/>
    </source>
</evidence>
<dbReference type="Pfam" id="PF02899">
    <property type="entry name" value="Phage_int_SAM_1"/>
    <property type="match status" value="1"/>
</dbReference>
<dbReference type="GO" id="GO:0016539">
    <property type="term" value="P:intein-mediated protein splicing"/>
    <property type="evidence" value="ECO:0007669"/>
    <property type="project" value="InterPro"/>
</dbReference>
<evidence type="ECO:0000256" key="1">
    <source>
        <dbReference type="ARBA" id="ARBA00008857"/>
    </source>
</evidence>
<gene>
    <name evidence="11" type="ORF">A3E15_03340</name>
</gene>
<organism evidence="11 12">
    <name type="scientific">Candidatus Woesebacteria bacterium RIFCSPHIGHO2_12_FULL_42_9</name>
    <dbReference type="NCBI Taxonomy" id="1802511"/>
    <lineage>
        <taxon>Bacteria</taxon>
        <taxon>Candidatus Woeseibacteriota</taxon>
    </lineage>
</organism>
<dbReference type="Pfam" id="PF14528">
    <property type="entry name" value="LAGLIDADG_3"/>
    <property type="match status" value="1"/>
</dbReference>
<comment type="similarity">
    <text evidence="1">Belongs to the 'phage' integrase family.</text>
</comment>
<dbReference type="GO" id="GO:0003677">
    <property type="term" value="F:DNA binding"/>
    <property type="evidence" value="ECO:0007669"/>
    <property type="project" value="UniProtKB-UniRule"/>
</dbReference>
<dbReference type="InterPro" id="IPR003587">
    <property type="entry name" value="Hint_dom_N"/>
</dbReference>
<dbReference type="PROSITE" id="PS50817">
    <property type="entry name" value="INTEIN_N_TER"/>
    <property type="match status" value="1"/>
</dbReference>